<evidence type="ECO:0000313" key="19">
    <source>
        <dbReference type="Proteomes" id="UP000095546"/>
    </source>
</evidence>
<dbReference type="PANTHER" id="PTHR11712:SF336">
    <property type="entry name" value="3-OXOACYL-[ACYL-CARRIER-PROTEIN] SYNTHASE, MITOCHONDRIAL"/>
    <property type="match status" value="1"/>
</dbReference>
<comment type="function">
    <text evidence="11 14">Involved in the type II fatty acid elongation cycle. Catalyzes the elongation of a wide range of acyl-ACP by the addition of two carbons from malonyl-ACP to an acyl acceptor. Can efficiently catalyze the conversion of palmitoleoyl-ACP (cis-hexadec-9-enoyl-ACP) to cis-vaccenoyl-ACP (cis-octadec-11-enoyl-ACP), an essential step in the thermal regulation of fatty acid composition.</text>
</comment>
<dbReference type="GO" id="GO:0005829">
    <property type="term" value="C:cytosol"/>
    <property type="evidence" value="ECO:0007669"/>
    <property type="project" value="TreeGrafter"/>
</dbReference>
<dbReference type="GO" id="GO:0004315">
    <property type="term" value="F:3-oxoacyl-[acyl-carrier-protein] synthase activity"/>
    <property type="evidence" value="ECO:0007669"/>
    <property type="project" value="UniProtKB-UniRule"/>
</dbReference>
<dbReference type="SMART" id="SM00825">
    <property type="entry name" value="PKS_KS"/>
    <property type="match status" value="1"/>
</dbReference>
<dbReference type="InterPro" id="IPR016039">
    <property type="entry name" value="Thiolase-like"/>
</dbReference>
<dbReference type="EMBL" id="CYYU01000007">
    <property type="protein sequence ID" value="CUN74931.1"/>
    <property type="molecule type" value="Genomic_DNA"/>
</dbReference>
<evidence type="ECO:0000256" key="11">
    <source>
        <dbReference type="ARBA" id="ARBA00024006"/>
    </source>
</evidence>
<dbReference type="Gene3D" id="3.40.47.10">
    <property type="match status" value="1"/>
</dbReference>
<dbReference type="NCBIfam" id="NF004970">
    <property type="entry name" value="PRK06333.1"/>
    <property type="match status" value="1"/>
</dbReference>
<evidence type="ECO:0000256" key="2">
    <source>
        <dbReference type="ARBA" id="ARBA00008467"/>
    </source>
</evidence>
<protein>
    <recommendedName>
        <fullName evidence="4 14">3-oxoacyl-[acyl-carrier-protein] synthase 2</fullName>
        <ecNumber evidence="3 14">2.3.1.179</ecNumber>
    </recommendedName>
</protein>
<keyword evidence="6 14" id="KW-0808">Transferase</keyword>
<dbReference type="eggNOG" id="COG0304">
    <property type="taxonomic scope" value="Bacteria"/>
</dbReference>
<proteinExistence type="inferred from homology"/>
<dbReference type="CDD" id="cd00834">
    <property type="entry name" value="KAS_I_II"/>
    <property type="match status" value="1"/>
</dbReference>
<feature type="domain" description="Ketosynthase family 3 (KS3)" evidence="17">
    <location>
        <begin position="2"/>
        <end position="411"/>
    </location>
</feature>
<dbReference type="GeneID" id="83710724"/>
<sequence length="414" mass="43806">MSKRVVITGLGAITPIGIGKDAFWEGLMEGKNGIGKITRFDASEYGAQIAGEVKGFEPTDYIDKKESKRMDRYAQFAVAAAKLAIEDAGLDLEKEDRDRIGTYIGAGIGGIETMHAQYKKLFDKGPNRISPFFIPMMIANLAAGQVAITYKLHGPSSCVVTACATGTNCIGDAFRVIQEGKADVMVAGGTEAAISQAAVAGFAAMKALCMDHNDDPEHASRPFDKNRSGFVMGEGAGLVILESLEHAKARGAHIYAELAGYGANSDAYHMTSPAPGGEYQAKCMQLAIDDAGLQAADVDYVNAHGTSTHLNDEGESLAIKAVWGEHAKDVSVSSIKSMTGHLLGAAGGIEAVATALTVENDMMPPTINYETPDEGLDLDYVPNKARAKKVRAAISNNFGFGGHNACIVMKKYTE</sequence>
<evidence type="ECO:0000256" key="1">
    <source>
        <dbReference type="ARBA" id="ARBA00005194"/>
    </source>
</evidence>
<dbReference type="InterPro" id="IPR020841">
    <property type="entry name" value="PKS_Beta-ketoAc_synthase_dom"/>
</dbReference>
<evidence type="ECO:0000256" key="9">
    <source>
        <dbReference type="ARBA" id="ARBA00023160"/>
    </source>
</evidence>
<dbReference type="Pfam" id="PF02801">
    <property type="entry name" value="Ketoacyl-synt_C"/>
    <property type="match status" value="1"/>
</dbReference>
<dbReference type="InterPro" id="IPR017568">
    <property type="entry name" value="3-oxoacyl-ACP_synth-2"/>
</dbReference>
<dbReference type="OrthoDB" id="9808669at2"/>
<evidence type="ECO:0000256" key="14">
    <source>
        <dbReference type="PIRNR" id="PIRNR000447"/>
    </source>
</evidence>
<dbReference type="AlphaFoldDB" id="A0A173ZFB1"/>
<dbReference type="FunFam" id="3.40.47.10:FF:000009">
    <property type="entry name" value="3-oxoacyl-[acyl-carrier-protein] synthase 2"/>
    <property type="match status" value="1"/>
</dbReference>
<organism evidence="18 19">
    <name type="scientific">Mitsuokella jalaludinii</name>
    <dbReference type="NCBI Taxonomy" id="187979"/>
    <lineage>
        <taxon>Bacteria</taxon>
        <taxon>Bacillati</taxon>
        <taxon>Bacillota</taxon>
        <taxon>Negativicutes</taxon>
        <taxon>Selenomonadales</taxon>
        <taxon>Selenomonadaceae</taxon>
        <taxon>Mitsuokella</taxon>
    </lineage>
</organism>
<dbReference type="NCBIfam" id="TIGR03150">
    <property type="entry name" value="fabF"/>
    <property type="match status" value="1"/>
</dbReference>
<dbReference type="PIRSF" id="PIRSF000447">
    <property type="entry name" value="KAS_II"/>
    <property type="match status" value="1"/>
</dbReference>
<comment type="similarity">
    <text evidence="2 14 16">Belongs to the thiolase-like superfamily. Beta-ketoacyl-ACP synthases family.</text>
</comment>
<evidence type="ECO:0000256" key="12">
    <source>
        <dbReference type="ARBA" id="ARBA00047318"/>
    </source>
</evidence>
<dbReference type="GO" id="GO:0006633">
    <property type="term" value="P:fatty acid biosynthetic process"/>
    <property type="evidence" value="ECO:0007669"/>
    <property type="project" value="UniProtKB-UniRule"/>
</dbReference>
<keyword evidence="8" id="KW-0443">Lipid metabolism</keyword>
<evidence type="ECO:0000256" key="10">
    <source>
        <dbReference type="ARBA" id="ARBA00023315"/>
    </source>
</evidence>
<evidence type="ECO:0000259" key="17">
    <source>
        <dbReference type="PROSITE" id="PS52004"/>
    </source>
</evidence>
<dbReference type="Pfam" id="PF00109">
    <property type="entry name" value="ketoacyl-synt"/>
    <property type="match status" value="1"/>
</dbReference>
<reference evidence="18 19" key="1">
    <citation type="submission" date="2015-09" db="EMBL/GenBank/DDBJ databases">
        <authorList>
            <consortium name="Pathogen Informatics"/>
        </authorList>
    </citation>
    <scope>NUCLEOTIDE SEQUENCE [LARGE SCALE GENOMIC DNA]</scope>
    <source>
        <strain evidence="18 19">2789STDY5608828</strain>
    </source>
</reference>
<evidence type="ECO:0000313" key="18">
    <source>
        <dbReference type="EMBL" id="CUN74931.1"/>
    </source>
</evidence>
<evidence type="ECO:0000256" key="15">
    <source>
        <dbReference type="PIRSR" id="PIRSR000447-1"/>
    </source>
</evidence>
<dbReference type="Proteomes" id="UP000095546">
    <property type="component" value="Unassembled WGS sequence"/>
</dbReference>
<keyword evidence="9 14" id="KW-0275">Fatty acid biosynthesis</keyword>
<dbReference type="RefSeq" id="WP_055161535.1">
    <property type="nucleotide sequence ID" value="NZ_CABIWZ010000007.1"/>
</dbReference>
<dbReference type="PROSITE" id="PS52004">
    <property type="entry name" value="KS3_2"/>
    <property type="match status" value="1"/>
</dbReference>
<dbReference type="InterPro" id="IPR014030">
    <property type="entry name" value="Ketoacyl_synth_N"/>
</dbReference>
<evidence type="ECO:0000256" key="5">
    <source>
        <dbReference type="ARBA" id="ARBA00022516"/>
    </source>
</evidence>
<evidence type="ECO:0000256" key="3">
    <source>
        <dbReference type="ARBA" id="ARBA00012356"/>
    </source>
</evidence>
<dbReference type="EC" id="2.3.1.179" evidence="3 14"/>
<gene>
    <name evidence="18" type="primary">fabF</name>
    <name evidence="18" type="ORF">ERS852385_01267</name>
</gene>
<dbReference type="UniPathway" id="UPA00094"/>
<dbReference type="SUPFAM" id="SSF53901">
    <property type="entry name" value="Thiolase-like"/>
    <property type="match status" value="2"/>
</dbReference>
<comment type="catalytic activity">
    <reaction evidence="12 14">
        <text>(9Z)-hexadecenoyl-[ACP] + malonyl-[ACP] + H(+) = 3-oxo-(11Z)-octadecenoyl-[ACP] + holo-[ACP] + CO2</text>
        <dbReference type="Rhea" id="RHEA:55040"/>
        <dbReference type="Rhea" id="RHEA-COMP:9623"/>
        <dbReference type="Rhea" id="RHEA-COMP:9685"/>
        <dbReference type="Rhea" id="RHEA-COMP:10800"/>
        <dbReference type="Rhea" id="RHEA-COMP:14074"/>
        <dbReference type="ChEBI" id="CHEBI:15378"/>
        <dbReference type="ChEBI" id="CHEBI:16526"/>
        <dbReference type="ChEBI" id="CHEBI:64479"/>
        <dbReference type="ChEBI" id="CHEBI:78449"/>
        <dbReference type="ChEBI" id="CHEBI:83989"/>
        <dbReference type="ChEBI" id="CHEBI:138538"/>
        <dbReference type="EC" id="2.3.1.179"/>
    </reaction>
</comment>
<evidence type="ECO:0000256" key="13">
    <source>
        <dbReference type="ARBA" id="ARBA00047659"/>
    </source>
</evidence>
<keyword evidence="19" id="KW-1185">Reference proteome</keyword>
<dbReference type="InterPro" id="IPR000794">
    <property type="entry name" value="Beta-ketoacyl_synthase"/>
</dbReference>
<evidence type="ECO:0000256" key="4">
    <source>
        <dbReference type="ARBA" id="ARBA00014657"/>
    </source>
</evidence>
<dbReference type="InterPro" id="IPR018201">
    <property type="entry name" value="Ketoacyl_synth_AS"/>
</dbReference>
<dbReference type="PANTHER" id="PTHR11712">
    <property type="entry name" value="POLYKETIDE SYNTHASE-RELATED"/>
    <property type="match status" value="1"/>
</dbReference>
<comment type="pathway">
    <text evidence="1 14">Lipid metabolism; fatty acid biosynthesis.</text>
</comment>
<comment type="catalytic activity">
    <reaction evidence="13 14">
        <text>a fatty acyl-[ACP] + malonyl-[ACP] + H(+) = a 3-oxoacyl-[ACP] + holo-[ACP] + CO2</text>
        <dbReference type="Rhea" id="RHEA:22836"/>
        <dbReference type="Rhea" id="RHEA-COMP:9623"/>
        <dbReference type="Rhea" id="RHEA-COMP:9685"/>
        <dbReference type="Rhea" id="RHEA-COMP:9916"/>
        <dbReference type="Rhea" id="RHEA-COMP:14125"/>
        <dbReference type="ChEBI" id="CHEBI:15378"/>
        <dbReference type="ChEBI" id="CHEBI:16526"/>
        <dbReference type="ChEBI" id="CHEBI:64479"/>
        <dbReference type="ChEBI" id="CHEBI:78449"/>
        <dbReference type="ChEBI" id="CHEBI:78776"/>
        <dbReference type="ChEBI" id="CHEBI:138651"/>
    </reaction>
</comment>
<keyword evidence="7" id="KW-0276">Fatty acid metabolism</keyword>
<dbReference type="NCBIfam" id="NF005589">
    <property type="entry name" value="PRK07314.1"/>
    <property type="match status" value="1"/>
</dbReference>
<dbReference type="PROSITE" id="PS00606">
    <property type="entry name" value="KS3_1"/>
    <property type="match status" value="1"/>
</dbReference>
<keyword evidence="5 14" id="KW-0444">Lipid biosynthesis</keyword>
<evidence type="ECO:0000256" key="16">
    <source>
        <dbReference type="RuleBase" id="RU003694"/>
    </source>
</evidence>
<evidence type="ECO:0000256" key="6">
    <source>
        <dbReference type="ARBA" id="ARBA00022679"/>
    </source>
</evidence>
<dbReference type="InterPro" id="IPR014031">
    <property type="entry name" value="Ketoacyl_synth_C"/>
</dbReference>
<feature type="active site" description="For beta-ketoacyl synthase activity" evidence="15">
    <location>
        <position position="163"/>
    </location>
</feature>
<dbReference type="STRING" id="187979.ERS852385_01267"/>
<name>A0A173ZFB1_9FIRM</name>
<accession>A0A173ZFB1</accession>
<evidence type="ECO:0000256" key="8">
    <source>
        <dbReference type="ARBA" id="ARBA00023098"/>
    </source>
</evidence>
<keyword evidence="10 14" id="KW-0012">Acyltransferase</keyword>
<evidence type="ECO:0000256" key="7">
    <source>
        <dbReference type="ARBA" id="ARBA00022832"/>
    </source>
</evidence>